<evidence type="ECO:0000256" key="2">
    <source>
        <dbReference type="SAM" id="SignalP"/>
    </source>
</evidence>
<gene>
    <name evidence="3" type="ORF">HXX76_006842</name>
</gene>
<dbReference type="Pfam" id="PF00657">
    <property type="entry name" value="Lipase_GDSL"/>
    <property type="match status" value="1"/>
</dbReference>
<keyword evidence="4" id="KW-1185">Reference proteome</keyword>
<keyword evidence="2" id="KW-0732">Signal</keyword>
<dbReference type="InterPro" id="IPR001087">
    <property type="entry name" value="GDSL"/>
</dbReference>
<feature type="signal peptide" evidence="2">
    <location>
        <begin position="1"/>
        <end position="26"/>
    </location>
</feature>
<sequence>MSRCRTSTARLSLALFAALAINSAFALRPASDTNLVLVLEGDSLTDNGNVFKLLGVPNSKFYFPGRFTNGPNWVDYLTDTVTKFVKNATVLNYAYGGATACANSETATAVPVIKDLGNQTAAFLADAAAGKVPKPSADTRVVLIQWVGSNDIDSALRQLAAAQAAAAAANTTGPDLQTAGIALATSIVTCRLTAAQAVAASGAVSDIVLLPISPLYQAPAVPAEFKAAVTQLVGFIDGALSAQAKSLAGTFSSALKTRLHWAGDSSWIDKLSTTIVPPFKNTTYPCLWNPRSVLEKIDNLTLCTDVEDRYFFDQIHPTTRFHKHFALKGLLPRLQQLKGVVPRRVALNRFIV</sequence>
<dbReference type="SUPFAM" id="SSF52266">
    <property type="entry name" value="SGNH hydrolase"/>
    <property type="match status" value="1"/>
</dbReference>
<organism evidence="3 4">
    <name type="scientific">Chlamydomonas incerta</name>
    <dbReference type="NCBI Taxonomy" id="51695"/>
    <lineage>
        <taxon>Eukaryota</taxon>
        <taxon>Viridiplantae</taxon>
        <taxon>Chlorophyta</taxon>
        <taxon>core chlorophytes</taxon>
        <taxon>Chlorophyceae</taxon>
        <taxon>CS clade</taxon>
        <taxon>Chlamydomonadales</taxon>
        <taxon>Chlamydomonadaceae</taxon>
        <taxon>Chlamydomonas</taxon>
    </lineage>
</organism>
<evidence type="ECO:0000256" key="1">
    <source>
        <dbReference type="ARBA" id="ARBA00008668"/>
    </source>
</evidence>
<accession>A0A835SYP5</accession>
<protein>
    <submittedName>
        <fullName evidence="3">Uncharacterized protein</fullName>
    </submittedName>
</protein>
<dbReference type="EMBL" id="JAEHOC010000014">
    <property type="protein sequence ID" value="KAG2435639.1"/>
    <property type="molecule type" value="Genomic_DNA"/>
</dbReference>
<evidence type="ECO:0000313" key="4">
    <source>
        <dbReference type="Proteomes" id="UP000650467"/>
    </source>
</evidence>
<dbReference type="GO" id="GO:0016788">
    <property type="term" value="F:hydrolase activity, acting on ester bonds"/>
    <property type="evidence" value="ECO:0007669"/>
    <property type="project" value="InterPro"/>
</dbReference>
<dbReference type="OrthoDB" id="542268at2759"/>
<comment type="caution">
    <text evidence="3">The sequence shown here is derived from an EMBL/GenBank/DDBJ whole genome shotgun (WGS) entry which is preliminary data.</text>
</comment>
<reference evidence="3" key="1">
    <citation type="journal article" date="2020" name="bioRxiv">
        <title>Comparative genomics of Chlamydomonas.</title>
        <authorList>
            <person name="Craig R.J."/>
            <person name="Hasan A.R."/>
            <person name="Ness R.W."/>
            <person name="Keightley P.D."/>
        </authorList>
    </citation>
    <scope>NUCLEOTIDE SEQUENCE</scope>
    <source>
        <strain evidence="3">SAG 7.73</strain>
    </source>
</reference>
<name>A0A835SYP5_CHLIN</name>
<dbReference type="Gene3D" id="3.40.50.1110">
    <property type="entry name" value="SGNH hydrolase"/>
    <property type="match status" value="1"/>
</dbReference>
<proteinExistence type="inferred from homology"/>
<dbReference type="AlphaFoldDB" id="A0A835SYP5"/>
<dbReference type="Proteomes" id="UP000650467">
    <property type="component" value="Unassembled WGS sequence"/>
</dbReference>
<comment type="similarity">
    <text evidence="1">Belongs to the 'GDSL' lipolytic enzyme family.</text>
</comment>
<feature type="chain" id="PRO_5032368830" evidence="2">
    <location>
        <begin position="27"/>
        <end position="352"/>
    </location>
</feature>
<evidence type="ECO:0000313" key="3">
    <source>
        <dbReference type="EMBL" id="KAG2435639.1"/>
    </source>
</evidence>
<dbReference type="InterPro" id="IPR036514">
    <property type="entry name" value="SGNH_hydro_sf"/>
</dbReference>